<dbReference type="PANTHER" id="PTHR13070:SF0">
    <property type="entry name" value="TRNA-SPLICING ENDONUCLEASE SUBUNIT SEN34"/>
    <property type="match status" value="1"/>
</dbReference>
<evidence type="ECO:0000256" key="2">
    <source>
        <dbReference type="ARBA" id="ARBA00012573"/>
    </source>
</evidence>
<evidence type="ECO:0000256" key="5">
    <source>
        <dbReference type="ARBA" id="ARBA00034031"/>
    </source>
</evidence>
<evidence type="ECO:0000256" key="1">
    <source>
        <dbReference type="ARBA" id="ARBA00008078"/>
    </source>
</evidence>
<accession>A0A0A1WV44</accession>
<keyword evidence="9" id="KW-0540">Nuclease</keyword>
<dbReference type="EMBL" id="GBXI01012014">
    <property type="protein sequence ID" value="JAD02278.1"/>
    <property type="molecule type" value="Transcribed_RNA"/>
</dbReference>
<dbReference type="CDD" id="cd22363">
    <property type="entry name" value="tRNA-intron_lyase_C"/>
    <property type="match status" value="1"/>
</dbReference>
<dbReference type="PANTHER" id="PTHR13070">
    <property type="entry name" value="TRNA-SPLICING ENDONUCLEASE SUBUNIT SEN34-RELATED"/>
    <property type="match status" value="1"/>
</dbReference>
<dbReference type="InterPro" id="IPR036167">
    <property type="entry name" value="tRNA_intron_Endo_cat-like_sf"/>
</dbReference>
<name>A0A0A1WV44_ZEUCU</name>
<evidence type="ECO:0000256" key="6">
    <source>
        <dbReference type="PIRSR" id="PIRSR017250-50"/>
    </source>
</evidence>
<keyword evidence="9" id="KW-0255">Endonuclease</keyword>
<evidence type="ECO:0000259" key="8">
    <source>
        <dbReference type="Pfam" id="PF26577"/>
    </source>
</evidence>
<feature type="domain" description="TSEN34 N-terminal" evidence="8">
    <location>
        <begin position="21"/>
        <end position="89"/>
    </location>
</feature>
<dbReference type="GO" id="GO:0000213">
    <property type="term" value="F:tRNA-intron lyase activity"/>
    <property type="evidence" value="ECO:0007669"/>
    <property type="project" value="UniProtKB-EC"/>
</dbReference>
<dbReference type="Pfam" id="PF01974">
    <property type="entry name" value="tRNA_int_endo"/>
    <property type="match status" value="1"/>
</dbReference>
<dbReference type="AlphaFoldDB" id="A0A0A1WV44"/>
<protein>
    <recommendedName>
        <fullName evidence="2">tRNA-intron lyase</fullName>
        <ecNumber evidence="2">4.6.1.16</ecNumber>
    </recommendedName>
</protein>
<feature type="non-terminal residue" evidence="9">
    <location>
        <position position="1"/>
    </location>
</feature>
<feature type="active site" evidence="6">
    <location>
        <position position="230"/>
    </location>
</feature>
<dbReference type="GO" id="GO:0003676">
    <property type="term" value="F:nucleic acid binding"/>
    <property type="evidence" value="ECO:0007669"/>
    <property type="project" value="InterPro"/>
</dbReference>
<feature type="active site" evidence="6">
    <location>
        <position position="268"/>
    </location>
</feature>
<dbReference type="GO" id="GO:0000214">
    <property type="term" value="C:tRNA-intron endonuclease complex"/>
    <property type="evidence" value="ECO:0007669"/>
    <property type="project" value="InterPro"/>
</dbReference>
<dbReference type="EC" id="4.6.1.16" evidence="2"/>
<proteinExistence type="inferred from homology"/>
<evidence type="ECO:0000259" key="7">
    <source>
        <dbReference type="Pfam" id="PF01974"/>
    </source>
</evidence>
<comment type="similarity">
    <text evidence="1">Belongs to the tRNA-intron endonuclease family.</text>
</comment>
<reference evidence="9" key="1">
    <citation type="submission" date="2014-11" db="EMBL/GenBank/DDBJ databases">
        <authorList>
            <person name="Geib S."/>
        </authorList>
    </citation>
    <scope>NUCLEOTIDE SEQUENCE</scope>
</reference>
<keyword evidence="4" id="KW-0456">Lyase</keyword>
<feature type="domain" description="tRNA intron endonuclease catalytic" evidence="7">
    <location>
        <begin position="201"/>
        <end position="276"/>
    </location>
</feature>
<organism evidence="9">
    <name type="scientific">Zeugodacus cucurbitae</name>
    <name type="common">Melon fruit fly</name>
    <name type="synonym">Bactrocera cucurbitae</name>
    <dbReference type="NCBI Taxonomy" id="28588"/>
    <lineage>
        <taxon>Eukaryota</taxon>
        <taxon>Metazoa</taxon>
        <taxon>Ecdysozoa</taxon>
        <taxon>Arthropoda</taxon>
        <taxon>Hexapoda</taxon>
        <taxon>Insecta</taxon>
        <taxon>Pterygota</taxon>
        <taxon>Neoptera</taxon>
        <taxon>Endopterygota</taxon>
        <taxon>Diptera</taxon>
        <taxon>Brachycera</taxon>
        <taxon>Muscomorpha</taxon>
        <taxon>Tephritoidea</taxon>
        <taxon>Tephritidae</taxon>
        <taxon>Zeugodacus</taxon>
        <taxon>Zeugodacus</taxon>
    </lineage>
</organism>
<dbReference type="Gene3D" id="3.40.1350.10">
    <property type="match status" value="1"/>
</dbReference>
<dbReference type="InterPro" id="IPR016690">
    <property type="entry name" value="TSEN34"/>
</dbReference>
<dbReference type="GO" id="GO:0000379">
    <property type="term" value="P:tRNA-type intron splice site recognition and cleavage"/>
    <property type="evidence" value="ECO:0007669"/>
    <property type="project" value="InterPro"/>
</dbReference>
<dbReference type="Pfam" id="PF26577">
    <property type="entry name" value="TSEN34_N"/>
    <property type="match status" value="1"/>
</dbReference>
<dbReference type="InterPro" id="IPR059049">
    <property type="entry name" value="TSEN34_N"/>
</dbReference>
<sequence>PGFVNKTMDPPDGIGEESNKINLTLINGTGYVFNVDDYMTLRQQHRIVGALVGTCNMRGWSANDCTLPLELTTYETRFLVERGVAQLVSKHESLLRVPTANELAKYHELLEASFTAQADSLKTAKLHETECNMSKILEGKRKKLLKAGVPKADIVLEASQILQETADNFVFERKNAQLEIACAHTQALAFKIVDAPAIVNALKYKVFCDFWTRGYFVTAGDAFGADFLLYPGDPLQYHASHIVILLDTPIIQPLDMIAKVRLSVIVNKICIFAYFGEEVEGVDGNEERAVHYQTVQWEGNREKFGGGVGAGLRSQES</sequence>
<gene>
    <name evidence="9" type="primary">TSEN34</name>
    <name evidence="9" type="ORF">g.13193</name>
</gene>
<dbReference type="InterPro" id="IPR006677">
    <property type="entry name" value="tRNA_intron_Endonuc_cat-like"/>
</dbReference>
<dbReference type="InterPro" id="IPR011856">
    <property type="entry name" value="tRNA_endonuc-like_dom_sf"/>
</dbReference>
<feature type="active site" evidence="6">
    <location>
        <position position="238"/>
    </location>
</feature>
<evidence type="ECO:0000313" key="9">
    <source>
        <dbReference type="EMBL" id="JAD02278.1"/>
    </source>
</evidence>
<dbReference type="SUPFAM" id="SSF53032">
    <property type="entry name" value="tRNA-intron endonuclease catalytic domain-like"/>
    <property type="match status" value="1"/>
</dbReference>
<dbReference type="PIRSF" id="PIRSF017250">
    <property type="entry name" value="tRNA_splic_SEN34"/>
    <property type="match status" value="1"/>
</dbReference>
<evidence type="ECO:0000256" key="3">
    <source>
        <dbReference type="ARBA" id="ARBA00022694"/>
    </source>
</evidence>
<keyword evidence="9" id="KW-0378">Hydrolase</keyword>
<evidence type="ECO:0000256" key="4">
    <source>
        <dbReference type="ARBA" id="ARBA00023239"/>
    </source>
</evidence>
<keyword evidence="3" id="KW-0819">tRNA processing</keyword>
<comment type="catalytic activity">
    <reaction evidence="5">
        <text>pretRNA = a 3'-half-tRNA molecule with a 5'-OH end + a 5'-half-tRNA molecule with a 2',3'-cyclic phosphate end + an intron with a 2',3'-cyclic phosphate and a 5'-hydroxyl terminus.</text>
        <dbReference type="EC" id="4.6.1.16"/>
    </reaction>
</comment>
<reference evidence="9" key="2">
    <citation type="journal article" date="2015" name="Gigascience">
        <title>Reconstructing a comprehensive transcriptome assembly of a white-pupal translocated strain of the pest fruit fly Bactrocera cucurbitae.</title>
        <authorList>
            <person name="Sim S.B."/>
            <person name="Calla B."/>
            <person name="Hall B."/>
            <person name="DeRego T."/>
            <person name="Geib S.M."/>
        </authorList>
    </citation>
    <scope>NUCLEOTIDE SEQUENCE</scope>
</reference>